<accession>A0A811R3H5</accession>
<dbReference type="Proteomes" id="UP000604825">
    <property type="component" value="Unassembled WGS sequence"/>
</dbReference>
<sequence>MASVTPEEQLGQILALLGENSKGINEFKSSMTEMSALKTDLLLWKPKVDHRVHELEHAVLDLGEHIEQVLGSRISLAQPLEPTHGEQSGEVTIAQPSLTTAIREDHFTSPSVKVPSSAHLEFHPPRAAPGSLDHDKRTSHWGADFKAVYTIAPEPAPAIVVICNRFDKDEHNHLLQRFFHIKQTTTVSEYVEQFSDIVHQLLAHDPSFPATVITNCFLDGLKKDEEASQDQPIRRSDLGSYSKRNNQEPIKAHFATSSNFARLIEDKKPPNPSKTRLTGEDKLNTLKNYRRSKGLCFKCGEKWGPNHKCPPSISLNAIEDIWKCIADHEDLVTIIEAVESDSGDDLMAISIQALNGIKGSRTIRPRDYLQGK</sequence>
<comment type="caution">
    <text evidence="1">The sequence shown here is derived from an EMBL/GenBank/DDBJ whole genome shotgun (WGS) entry which is preliminary data.</text>
</comment>
<name>A0A811R3H5_9POAL</name>
<proteinExistence type="predicted"/>
<gene>
    <name evidence="1" type="ORF">NCGR_LOCUS47908</name>
</gene>
<reference evidence="1" key="1">
    <citation type="submission" date="2020-10" db="EMBL/GenBank/DDBJ databases">
        <authorList>
            <person name="Han B."/>
            <person name="Lu T."/>
            <person name="Zhao Q."/>
            <person name="Huang X."/>
            <person name="Zhao Y."/>
        </authorList>
    </citation>
    <scope>NUCLEOTIDE SEQUENCE</scope>
</reference>
<dbReference type="AlphaFoldDB" id="A0A811R3H5"/>
<dbReference type="EMBL" id="CAJGYO010000013">
    <property type="protein sequence ID" value="CAD6264603.1"/>
    <property type="molecule type" value="Genomic_DNA"/>
</dbReference>
<dbReference type="OrthoDB" id="694469at2759"/>
<evidence type="ECO:0008006" key="3">
    <source>
        <dbReference type="Google" id="ProtNLM"/>
    </source>
</evidence>
<evidence type="ECO:0000313" key="2">
    <source>
        <dbReference type="Proteomes" id="UP000604825"/>
    </source>
</evidence>
<keyword evidence="2" id="KW-1185">Reference proteome</keyword>
<organism evidence="1 2">
    <name type="scientific">Miscanthus lutarioriparius</name>
    <dbReference type="NCBI Taxonomy" id="422564"/>
    <lineage>
        <taxon>Eukaryota</taxon>
        <taxon>Viridiplantae</taxon>
        <taxon>Streptophyta</taxon>
        <taxon>Embryophyta</taxon>
        <taxon>Tracheophyta</taxon>
        <taxon>Spermatophyta</taxon>
        <taxon>Magnoliopsida</taxon>
        <taxon>Liliopsida</taxon>
        <taxon>Poales</taxon>
        <taxon>Poaceae</taxon>
        <taxon>PACMAD clade</taxon>
        <taxon>Panicoideae</taxon>
        <taxon>Andropogonodae</taxon>
        <taxon>Andropogoneae</taxon>
        <taxon>Saccharinae</taxon>
        <taxon>Miscanthus</taxon>
    </lineage>
</organism>
<protein>
    <recommendedName>
        <fullName evidence="3">Retrotransposon gag domain-containing protein</fullName>
    </recommendedName>
</protein>
<evidence type="ECO:0000313" key="1">
    <source>
        <dbReference type="EMBL" id="CAD6264603.1"/>
    </source>
</evidence>